<dbReference type="PANTHER" id="PTHR12652">
    <property type="entry name" value="PEROXISOMAL BIOGENESIS FACTOR 11"/>
    <property type="match status" value="1"/>
</dbReference>
<gene>
    <name evidence="2" type="ORF">EKO04_002047</name>
</gene>
<evidence type="ECO:0000313" key="2">
    <source>
        <dbReference type="EMBL" id="KAF9700790.1"/>
    </source>
</evidence>
<dbReference type="EMBL" id="RZGK01000003">
    <property type="protein sequence ID" value="KAF9700790.1"/>
    <property type="molecule type" value="Genomic_DNA"/>
</dbReference>
<evidence type="ECO:0000313" key="3">
    <source>
        <dbReference type="Proteomes" id="UP000651452"/>
    </source>
</evidence>
<name>A0A8H7JCX8_9PLEO</name>
<organism evidence="2 3">
    <name type="scientific">Ascochyta lentis</name>
    <dbReference type="NCBI Taxonomy" id="205686"/>
    <lineage>
        <taxon>Eukaryota</taxon>
        <taxon>Fungi</taxon>
        <taxon>Dikarya</taxon>
        <taxon>Ascomycota</taxon>
        <taxon>Pezizomycotina</taxon>
        <taxon>Dothideomycetes</taxon>
        <taxon>Pleosporomycetidae</taxon>
        <taxon>Pleosporales</taxon>
        <taxon>Pleosporineae</taxon>
        <taxon>Didymellaceae</taxon>
        <taxon>Ascochyta</taxon>
    </lineage>
</organism>
<reference evidence="2" key="2">
    <citation type="submission" date="2020-09" db="EMBL/GenBank/DDBJ databases">
        <title>Reference genome assembly for Australian Ascochyta lentis isolate Al4.</title>
        <authorList>
            <person name="Lee R.C."/>
            <person name="Farfan-Caceres L.M."/>
            <person name="Debler J.W."/>
            <person name="Williams A.H."/>
            <person name="Henares B.M."/>
        </authorList>
    </citation>
    <scope>NUCLEOTIDE SEQUENCE</scope>
    <source>
        <strain evidence="2">Al4</strain>
    </source>
</reference>
<comment type="caution">
    <text evidence="2">The sequence shown here is derived from an EMBL/GenBank/DDBJ whole genome shotgun (WGS) entry which is preliminary data.</text>
</comment>
<sequence length="417" mass="46231">MLQSGSESTTSIEWTLWSGSIRKRLYSARNLGSARRRRAFRHRHENTRDPAALAHVAASPIARQLDSSTARQLDSSTARQLDMADAHPDSTTIPSAPVNPPTTDAHSPRPPPRPTLLQKLGLLVLRRVSHAAQSTDRNLVRLAALLSTPAGIDVVLCTTGYTLTLVYALGQRVLEKQLVALATDLGEKASDVLFPGETLVVDLPETPRTKLLAQTVGSSKAIADVIADYRIFVRMWGVLGLYTWARDTYRSPLPKAATQRDRLLRGTTWAAIASCVVFQVLENGAYAASKGMLTGEAWTGDAGKRRETQWWVWSSRFWAAYVGCELLRLMIERAYREPRVEVVGDGEKEDKLRLEQESRESHSKNFTWWKDLVSNIAYAPMTLHWSMEEGLLSELQVGIFGTVAGGALLADAWRRTA</sequence>
<feature type="region of interest" description="Disordered" evidence="1">
    <location>
        <begin position="33"/>
        <end position="52"/>
    </location>
</feature>
<feature type="region of interest" description="Disordered" evidence="1">
    <location>
        <begin position="62"/>
        <end position="116"/>
    </location>
</feature>
<feature type="compositionally biased region" description="Polar residues" evidence="1">
    <location>
        <begin position="65"/>
        <end position="79"/>
    </location>
</feature>
<protein>
    <submittedName>
        <fullName evidence="2">Uncharacterized protein</fullName>
    </submittedName>
</protein>
<proteinExistence type="predicted"/>
<dbReference type="AlphaFoldDB" id="A0A8H7JCX8"/>
<keyword evidence="3" id="KW-1185">Reference proteome</keyword>
<reference evidence="2" key="1">
    <citation type="submission" date="2018-12" db="EMBL/GenBank/DDBJ databases">
        <authorList>
            <person name="Syme R.A."/>
            <person name="Farfan-Caceres L."/>
            <person name="Lichtenzveig J."/>
        </authorList>
    </citation>
    <scope>NUCLEOTIDE SEQUENCE</scope>
    <source>
        <strain evidence="2">Al4</strain>
    </source>
</reference>
<dbReference type="PANTHER" id="PTHR12652:SF25">
    <property type="entry name" value="MICROBODY (PEROXISOME) PROLIFERATION PROTEIN PEROXIN 11C (EUROFUNG)"/>
    <property type="match status" value="1"/>
</dbReference>
<dbReference type="Proteomes" id="UP000651452">
    <property type="component" value="Unassembled WGS sequence"/>
</dbReference>
<evidence type="ECO:0000256" key="1">
    <source>
        <dbReference type="SAM" id="MobiDB-lite"/>
    </source>
</evidence>
<dbReference type="OrthoDB" id="10005898at2759"/>
<accession>A0A8H7JCX8</accession>
<feature type="compositionally biased region" description="Basic residues" evidence="1">
    <location>
        <begin position="34"/>
        <end position="45"/>
    </location>
</feature>